<evidence type="ECO:0000313" key="1">
    <source>
        <dbReference type="EMBL" id="MEQ2167704.1"/>
    </source>
</evidence>
<comment type="caution">
    <text evidence="1">The sequence shown here is derived from an EMBL/GenBank/DDBJ whole genome shotgun (WGS) entry which is preliminary data.</text>
</comment>
<reference evidence="1 2" key="1">
    <citation type="submission" date="2021-06" db="EMBL/GenBank/DDBJ databases">
        <authorList>
            <person name="Palmer J.M."/>
        </authorList>
    </citation>
    <scope>NUCLEOTIDE SEQUENCE [LARGE SCALE GENOMIC DNA]</scope>
    <source>
        <strain evidence="1 2">GA_2019</strain>
        <tissue evidence="1">Muscle</tissue>
    </source>
</reference>
<feature type="non-terminal residue" evidence="1">
    <location>
        <position position="1"/>
    </location>
</feature>
<gene>
    <name evidence="1" type="ORF">GOODEAATRI_006838</name>
</gene>
<dbReference type="EMBL" id="JAHRIO010030319">
    <property type="protein sequence ID" value="MEQ2167704.1"/>
    <property type="molecule type" value="Genomic_DNA"/>
</dbReference>
<accession>A0ABV0N8I2</accession>
<keyword evidence="2" id="KW-1185">Reference proteome</keyword>
<name>A0ABV0N8I2_9TELE</name>
<sequence length="86" mass="9785">SEGEERKEEDKELALASGVWTECSCFFQRGAQHVRRCLLEAVLVPAVRQNHSNCTLLRNPPTVAAFPPSTQALCWTEMWGRSRLQR</sequence>
<organism evidence="1 2">
    <name type="scientific">Goodea atripinnis</name>
    <dbReference type="NCBI Taxonomy" id="208336"/>
    <lineage>
        <taxon>Eukaryota</taxon>
        <taxon>Metazoa</taxon>
        <taxon>Chordata</taxon>
        <taxon>Craniata</taxon>
        <taxon>Vertebrata</taxon>
        <taxon>Euteleostomi</taxon>
        <taxon>Actinopterygii</taxon>
        <taxon>Neopterygii</taxon>
        <taxon>Teleostei</taxon>
        <taxon>Neoteleostei</taxon>
        <taxon>Acanthomorphata</taxon>
        <taxon>Ovalentaria</taxon>
        <taxon>Atherinomorphae</taxon>
        <taxon>Cyprinodontiformes</taxon>
        <taxon>Goodeidae</taxon>
        <taxon>Goodea</taxon>
    </lineage>
</organism>
<evidence type="ECO:0000313" key="2">
    <source>
        <dbReference type="Proteomes" id="UP001476798"/>
    </source>
</evidence>
<dbReference type="Proteomes" id="UP001476798">
    <property type="component" value="Unassembled WGS sequence"/>
</dbReference>
<proteinExistence type="predicted"/>
<protein>
    <submittedName>
        <fullName evidence="1">Uncharacterized protein</fullName>
    </submittedName>
</protein>